<dbReference type="OrthoDB" id="5904566at2759"/>
<dbReference type="KEGG" id="cel:CELE_R52.9"/>
<evidence type="ECO:0000313" key="2">
    <source>
        <dbReference type="EMBL" id="CCD67118.1"/>
    </source>
</evidence>
<evidence type="ECO:0000313" key="3">
    <source>
        <dbReference type="Proteomes" id="UP000001940"/>
    </source>
</evidence>
<name>F3NWW4_CAEEL</name>
<dbReference type="InParanoid" id="F3NWW4"/>
<proteinExistence type="predicted"/>
<sequence>MSGRSFLLVRKIKDISNLEDGDNFKCDNEVRYNIPWSLGISKNDGFLGFNLHCEKQECEKKWTFDTKFIMKLVAGNGKCFRRTVQHKFQKPEGHGMDKFISWENLLKDYVVNNSIIIEIYANIVNSTGFFDIKHPPPQPYRNVSFLLKHTFKNISKFVENERDFSDPEDHYNMPWRIEIQKSKKCLLISLNCDKEIYEERKWSIECLIDFRLISANGKFHSEQRKAVFENKSSGGCTGEFISWNDLEKDYVTNDCIDVEVRVTIEKITDEPCTKRTFALSETLRNLSRIEEEVLYSLDIQNCFNIPWTLLILKENGFIGLVLRCEKEQCESRNWSIEIAFQLKIVSPNGRSAVFSGNVIDEPICHGTTTFITWDNLENNYIVNDTFIVEAQVDIIKMTGIEDETMIEKLSKIVIH</sequence>
<keyword evidence="3" id="KW-1185">Reference proteome</keyword>
<dbReference type="InterPro" id="IPR002083">
    <property type="entry name" value="MATH/TRAF_dom"/>
</dbReference>
<dbReference type="SMR" id="F3NWW4"/>
<dbReference type="CTD" id="187883"/>
<dbReference type="Pfam" id="PF00917">
    <property type="entry name" value="MATH"/>
    <property type="match status" value="3"/>
</dbReference>
<dbReference type="PANTHER" id="PTHR46308:SF1">
    <property type="entry name" value="MATH DOMAIN-CONTAINING PROTEIN"/>
    <property type="match status" value="1"/>
</dbReference>
<dbReference type="AlphaFoldDB" id="F3NWW4"/>
<dbReference type="SUPFAM" id="SSF49599">
    <property type="entry name" value="TRAF domain-like"/>
    <property type="match status" value="3"/>
</dbReference>
<accession>F3NWW4</accession>
<dbReference type="PhylomeDB" id="F3NWW4"/>
<dbReference type="FunCoup" id="F3NWW4">
    <property type="interactions" value="18"/>
</dbReference>
<dbReference type="RefSeq" id="NP_494188.4">
    <property type="nucleotide sequence ID" value="NM_061787.5"/>
</dbReference>
<protein>
    <submittedName>
        <fullName evidence="2">MATH domain-containing protein</fullName>
    </submittedName>
</protein>
<dbReference type="Bgee" id="WBGene00020080">
    <property type="expression patterns" value="Expressed in embryo and 2 other cell types or tissues"/>
</dbReference>
<evidence type="ECO:0000259" key="1">
    <source>
        <dbReference type="PROSITE" id="PS50144"/>
    </source>
</evidence>
<organism evidence="2 3">
    <name type="scientific">Caenorhabditis elegans</name>
    <dbReference type="NCBI Taxonomy" id="6239"/>
    <lineage>
        <taxon>Eukaryota</taxon>
        <taxon>Metazoa</taxon>
        <taxon>Ecdysozoa</taxon>
        <taxon>Nematoda</taxon>
        <taxon>Chromadorea</taxon>
        <taxon>Rhabditida</taxon>
        <taxon>Rhabditina</taxon>
        <taxon>Rhabditomorpha</taxon>
        <taxon>Rhabditoidea</taxon>
        <taxon>Rhabditidae</taxon>
        <taxon>Peloderinae</taxon>
        <taxon>Caenorhabditis</taxon>
    </lineage>
</organism>
<dbReference type="PROSITE" id="PS50144">
    <property type="entry name" value="MATH"/>
    <property type="match status" value="3"/>
</dbReference>
<dbReference type="eggNOG" id="KOG2177">
    <property type="taxonomic scope" value="Eukaryota"/>
</dbReference>
<dbReference type="AGR" id="WB:WBGene00020080"/>
<dbReference type="InterPro" id="IPR008974">
    <property type="entry name" value="TRAF-like"/>
</dbReference>
<dbReference type="PANTHER" id="PTHR46308">
    <property type="entry name" value="MATH (MEPRIN-ASSOCIATED TRAF HOMOLOGY) DOMAIN CONTAINING"/>
    <property type="match status" value="1"/>
</dbReference>
<dbReference type="Proteomes" id="UP000001940">
    <property type="component" value="Chromosome II"/>
</dbReference>
<dbReference type="HOGENOM" id="CLU_622931_0_0_1"/>
<feature type="domain" description="MATH" evidence="1">
    <location>
        <begin position="144"/>
        <end position="262"/>
    </location>
</feature>
<dbReference type="PaxDb" id="6239-R52.9"/>
<dbReference type="GeneID" id="187883"/>
<dbReference type="WormBase" id="R52.9">
    <property type="protein sequence ID" value="CE45905"/>
    <property type="gene ID" value="WBGene00020080"/>
    <property type="gene designation" value="math-37"/>
</dbReference>
<evidence type="ECO:0000313" key="4">
    <source>
        <dbReference type="WormBase" id="R52.9"/>
    </source>
</evidence>
<reference evidence="2 3" key="1">
    <citation type="journal article" date="1998" name="Science">
        <title>Genome sequence of the nematode C. elegans: a platform for investigating biology.</title>
        <authorList>
            <consortium name="The C. elegans sequencing consortium"/>
            <person name="Sulson J.E."/>
            <person name="Waterston R."/>
        </authorList>
    </citation>
    <scope>NUCLEOTIDE SEQUENCE [LARGE SCALE GENOMIC DNA]</scope>
    <source>
        <strain evidence="2 3">Bristol N2</strain>
    </source>
</reference>
<dbReference type="CDD" id="cd00121">
    <property type="entry name" value="MATH"/>
    <property type="match status" value="3"/>
</dbReference>
<dbReference type="Gene3D" id="2.60.210.10">
    <property type="entry name" value="Apoptosis, Tumor Necrosis Factor Receptor Associated Protein 2, Chain A"/>
    <property type="match status" value="3"/>
</dbReference>
<dbReference type="EMBL" id="BX284602">
    <property type="protein sequence ID" value="CCD67118.1"/>
    <property type="molecule type" value="Genomic_DNA"/>
</dbReference>
<dbReference type="SMART" id="SM00061">
    <property type="entry name" value="MATH"/>
    <property type="match status" value="3"/>
</dbReference>
<feature type="domain" description="MATH" evidence="1">
    <location>
        <begin position="5"/>
        <end position="121"/>
    </location>
</feature>
<gene>
    <name evidence="2 4" type="primary">math-37</name>
    <name evidence="2" type="ORF">CELE_R52.9</name>
    <name evidence="4" type="ORF">R52.9</name>
</gene>
<feature type="domain" description="MATH" evidence="1">
    <location>
        <begin position="276"/>
        <end position="392"/>
    </location>
</feature>